<dbReference type="Proteomes" id="UP000176287">
    <property type="component" value="Unassembled WGS sequence"/>
</dbReference>
<feature type="transmembrane region" description="Helical" evidence="5">
    <location>
        <begin position="284"/>
        <end position="303"/>
    </location>
</feature>
<gene>
    <name evidence="7" type="ORF">A3B13_00050</name>
</gene>
<feature type="transmembrane region" description="Helical" evidence="5">
    <location>
        <begin position="213"/>
        <end position="236"/>
    </location>
</feature>
<keyword evidence="3 5" id="KW-1133">Transmembrane helix</keyword>
<dbReference type="InterPro" id="IPR050495">
    <property type="entry name" value="ATG22/LtaA_families"/>
</dbReference>
<accession>A0A1G2CI68</accession>
<protein>
    <recommendedName>
        <fullName evidence="6">Major facilitator superfamily (MFS) profile domain-containing protein</fullName>
    </recommendedName>
</protein>
<feature type="transmembrane region" description="Helical" evidence="5">
    <location>
        <begin position="72"/>
        <end position="93"/>
    </location>
</feature>
<evidence type="ECO:0000256" key="2">
    <source>
        <dbReference type="ARBA" id="ARBA00022692"/>
    </source>
</evidence>
<dbReference type="SUPFAM" id="SSF103473">
    <property type="entry name" value="MFS general substrate transporter"/>
    <property type="match status" value="1"/>
</dbReference>
<feature type="transmembrane region" description="Helical" evidence="5">
    <location>
        <begin position="378"/>
        <end position="397"/>
    </location>
</feature>
<feature type="transmembrane region" description="Helical" evidence="5">
    <location>
        <begin position="7"/>
        <end position="28"/>
    </location>
</feature>
<keyword evidence="2 5" id="KW-0812">Transmembrane</keyword>
<evidence type="ECO:0000256" key="3">
    <source>
        <dbReference type="ARBA" id="ARBA00022989"/>
    </source>
</evidence>
<dbReference type="InterPro" id="IPR011701">
    <property type="entry name" value="MFS"/>
</dbReference>
<dbReference type="EMBL" id="MHKZ01000022">
    <property type="protein sequence ID" value="OGZ00351.1"/>
    <property type="molecule type" value="Genomic_DNA"/>
</dbReference>
<feature type="transmembrane region" description="Helical" evidence="5">
    <location>
        <begin position="256"/>
        <end position="277"/>
    </location>
</feature>
<name>A0A1G2CI68_9BACT</name>
<dbReference type="InterPro" id="IPR036259">
    <property type="entry name" value="MFS_trans_sf"/>
</dbReference>
<evidence type="ECO:0000256" key="5">
    <source>
        <dbReference type="SAM" id="Phobius"/>
    </source>
</evidence>
<feature type="transmembrane region" description="Helical" evidence="5">
    <location>
        <begin position="166"/>
        <end position="184"/>
    </location>
</feature>
<feature type="transmembrane region" description="Helical" evidence="5">
    <location>
        <begin position="309"/>
        <end position="331"/>
    </location>
</feature>
<feature type="transmembrane region" description="Helical" evidence="5">
    <location>
        <begin position="99"/>
        <end position="121"/>
    </location>
</feature>
<organism evidence="7 8">
    <name type="scientific">Candidatus Liptonbacteria bacterium RIFCSPLOWO2_01_FULL_45_15</name>
    <dbReference type="NCBI Taxonomy" id="1798649"/>
    <lineage>
        <taxon>Bacteria</taxon>
        <taxon>Candidatus Liptoniibacteriota</taxon>
    </lineage>
</organism>
<feature type="transmembrane region" description="Helical" evidence="5">
    <location>
        <begin position="142"/>
        <end position="160"/>
    </location>
</feature>
<dbReference type="PROSITE" id="PS50850">
    <property type="entry name" value="MFS"/>
    <property type="match status" value="1"/>
</dbReference>
<evidence type="ECO:0000313" key="8">
    <source>
        <dbReference type="Proteomes" id="UP000176287"/>
    </source>
</evidence>
<dbReference type="Pfam" id="PF07690">
    <property type="entry name" value="MFS_1"/>
    <property type="match status" value="1"/>
</dbReference>
<comment type="caution">
    <text evidence="7">The sequence shown here is derived from an EMBL/GenBank/DDBJ whole genome shotgun (WGS) entry which is preliminary data.</text>
</comment>
<reference evidence="7 8" key="1">
    <citation type="journal article" date="2016" name="Nat. Commun.">
        <title>Thousands of microbial genomes shed light on interconnected biogeochemical processes in an aquifer system.</title>
        <authorList>
            <person name="Anantharaman K."/>
            <person name="Brown C.T."/>
            <person name="Hug L.A."/>
            <person name="Sharon I."/>
            <person name="Castelle C.J."/>
            <person name="Probst A.J."/>
            <person name="Thomas B.C."/>
            <person name="Singh A."/>
            <person name="Wilkins M.J."/>
            <person name="Karaoz U."/>
            <person name="Brodie E.L."/>
            <person name="Williams K.H."/>
            <person name="Hubbard S.S."/>
            <person name="Banfield J.F."/>
        </authorList>
    </citation>
    <scope>NUCLEOTIDE SEQUENCE [LARGE SCALE GENOMIC DNA]</scope>
</reference>
<dbReference type="GO" id="GO:0022857">
    <property type="term" value="F:transmembrane transporter activity"/>
    <property type="evidence" value="ECO:0007669"/>
    <property type="project" value="InterPro"/>
</dbReference>
<evidence type="ECO:0000259" key="6">
    <source>
        <dbReference type="PROSITE" id="PS50850"/>
    </source>
</evidence>
<dbReference type="PANTHER" id="PTHR23519">
    <property type="entry name" value="AUTOPHAGY-RELATED PROTEIN 22"/>
    <property type="match status" value="1"/>
</dbReference>
<dbReference type="Gene3D" id="1.20.1250.20">
    <property type="entry name" value="MFS general substrate transporter like domains"/>
    <property type="match status" value="2"/>
</dbReference>
<evidence type="ECO:0000313" key="7">
    <source>
        <dbReference type="EMBL" id="OGZ00351.1"/>
    </source>
</evidence>
<dbReference type="PANTHER" id="PTHR23519:SF1">
    <property type="entry name" value="AUTOPHAGY-RELATED PROTEIN 22"/>
    <property type="match status" value="1"/>
</dbReference>
<comment type="subcellular location">
    <subcellularLocation>
        <location evidence="1">Endomembrane system</location>
        <topology evidence="1">Multi-pass membrane protein</topology>
    </subcellularLocation>
</comment>
<dbReference type="AlphaFoldDB" id="A0A1G2CI68"/>
<feature type="transmembrane region" description="Helical" evidence="5">
    <location>
        <begin position="352"/>
        <end position="372"/>
    </location>
</feature>
<dbReference type="InterPro" id="IPR020846">
    <property type="entry name" value="MFS_dom"/>
</dbReference>
<dbReference type="STRING" id="1798649.A3B13_00050"/>
<sequence>MNKRKLFLWSLYDFANSIIYVNFLLYFAQWMVIEGGLSDFWYNAIFAIATIILLFSAPTLAAQTDRNGGKKYFLNLSTIGTFIAYGLAVWIAYMGTGYVIWGAVLFLIGQYFYQLSFVFYNPILAEIADEEHRARASGIGQFANAAGQVIGIAATLSLAGTRLGPLFPALVGFFILALPMMIFYKESRTPSTLLRFSELKGDINTSARKFYKFFAFSVATPMLIAFFLFNDALITLSNNYSIILERVFATPDSMKSILLMGILVMSAIGGITFGWIADRLGSLTTLKIILAGWLIALPLLAIAPTFTVFAILTIPVGLLIGSLFAVCRAYLSTILPKEDMAYGFSFYTIAERFATFIGPLTWGTIIALGGASNLSYRIAIISMAAFVLAGLLVLIFFRQRIVSKT</sequence>
<evidence type="ECO:0000256" key="4">
    <source>
        <dbReference type="ARBA" id="ARBA00023136"/>
    </source>
</evidence>
<proteinExistence type="predicted"/>
<keyword evidence="4 5" id="KW-0472">Membrane</keyword>
<evidence type="ECO:0000256" key="1">
    <source>
        <dbReference type="ARBA" id="ARBA00004127"/>
    </source>
</evidence>
<feature type="transmembrane region" description="Helical" evidence="5">
    <location>
        <begin position="40"/>
        <end position="60"/>
    </location>
</feature>
<feature type="domain" description="Major facilitator superfamily (MFS) profile" evidence="6">
    <location>
        <begin position="165"/>
        <end position="405"/>
    </location>
</feature>
<dbReference type="GO" id="GO:0012505">
    <property type="term" value="C:endomembrane system"/>
    <property type="evidence" value="ECO:0007669"/>
    <property type="project" value="UniProtKB-SubCell"/>
</dbReference>